<dbReference type="InterPro" id="IPR040198">
    <property type="entry name" value="Fido_containing"/>
</dbReference>
<keyword evidence="2" id="KW-0067">ATP-binding</keyword>
<dbReference type="InterPro" id="IPR036597">
    <property type="entry name" value="Fido-like_dom_sf"/>
</dbReference>
<dbReference type="GO" id="GO:0016779">
    <property type="term" value="F:nucleotidyltransferase activity"/>
    <property type="evidence" value="ECO:0007669"/>
    <property type="project" value="UniProtKB-KW"/>
</dbReference>
<gene>
    <name evidence="4" type="ORF">CLHUN_13130</name>
</gene>
<reference evidence="4 5" key="1">
    <citation type="submission" date="2017-03" db="EMBL/GenBank/DDBJ databases">
        <title>Genome sequence of Clostridium hungatei DSM 14427.</title>
        <authorList>
            <person name="Poehlein A."/>
            <person name="Daniel R."/>
        </authorList>
    </citation>
    <scope>NUCLEOTIDE SEQUENCE [LARGE SCALE GENOMIC DNA]</scope>
    <source>
        <strain evidence="4 5">DSM 14427</strain>
    </source>
</reference>
<keyword evidence="5" id="KW-1185">Reference proteome</keyword>
<dbReference type="RefSeq" id="WP_080063767.1">
    <property type="nucleotide sequence ID" value="NZ_MZGX01000007.1"/>
</dbReference>
<keyword evidence="4" id="KW-0808">Transferase</keyword>
<evidence type="ECO:0000259" key="3">
    <source>
        <dbReference type="PROSITE" id="PS51459"/>
    </source>
</evidence>
<proteinExistence type="predicted"/>
<evidence type="ECO:0000256" key="2">
    <source>
        <dbReference type="PIRSR" id="PIRSR640198-2"/>
    </source>
</evidence>
<feature type="domain" description="Fido" evidence="3">
    <location>
        <begin position="108"/>
        <end position="266"/>
    </location>
</feature>
<dbReference type="PANTHER" id="PTHR13504">
    <property type="entry name" value="FIDO DOMAIN-CONTAINING PROTEIN DDB_G0283145"/>
    <property type="match status" value="1"/>
</dbReference>
<dbReference type="PANTHER" id="PTHR13504:SF38">
    <property type="entry name" value="FIDO DOMAIN-CONTAINING PROTEIN"/>
    <property type="match status" value="1"/>
</dbReference>
<feature type="binding site" evidence="2">
    <location>
        <begin position="239"/>
        <end position="240"/>
    </location>
    <ligand>
        <name>ATP</name>
        <dbReference type="ChEBI" id="CHEBI:30616"/>
    </ligand>
</feature>
<dbReference type="GO" id="GO:0005524">
    <property type="term" value="F:ATP binding"/>
    <property type="evidence" value="ECO:0007669"/>
    <property type="project" value="UniProtKB-KW"/>
</dbReference>
<feature type="binding site" evidence="2">
    <location>
        <position position="253"/>
    </location>
    <ligand>
        <name>ATP</name>
        <dbReference type="ChEBI" id="CHEBI:30616"/>
    </ligand>
</feature>
<feature type="binding site" evidence="2">
    <location>
        <begin position="201"/>
        <end position="208"/>
    </location>
    <ligand>
        <name>ATP</name>
        <dbReference type="ChEBI" id="CHEBI:30616"/>
    </ligand>
</feature>
<dbReference type="STRING" id="48256.CLHUN_13130"/>
<accession>A0A1V4SLK2</accession>
<name>A0A1V4SLK2_RUMHU</name>
<evidence type="ECO:0000313" key="5">
    <source>
        <dbReference type="Proteomes" id="UP000191554"/>
    </source>
</evidence>
<dbReference type="EMBL" id="MZGX01000007">
    <property type="protein sequence ID" value="OPX44759.1"/>
    <property type="molecule type" value="Genomic_DNA"/>
</dbReference>
<dbReference type="AlphaFoldDB" id="A0A1V4SLK2"/>
<dbReference type="Proteomes" id="UP000191554">
    <property type="component" value="Unassembled WGS sequence"/>
</dbReference>
<feature type="active site" evidence="1">
    <location>
        <position position="197"/>
    </location>
</feature>
<dbReference type="Pfam" id="PF02661">
    <property type="entry name" value="Fic"/>
    <property type="match status" value="1"/>
</dbReference>
<protein>
    <submittedName>
        <fullName evidence="4">Adenosine monophosphate-protein transferase SoFic</fullName>
        <ecNumber evidence="4">2.7.7.-</ecNumber>
    </submittedName>
</protein>
<keyword evidence="4" id="KW-0548">Nucleotidyltransferase</keyword>
<dbReference type="SUPFAM" id="SSF140931">
    <property type="entry name" value="Fic-like"/>
    <property type="match status" value="1"/>
</dbReference>
<sequence length="354" mass="40580">MREFNYNVIPNELFCSDIMNLVSAIHEYKGKQELFIEAKPDILNAMLEIAKIQSIGASNRIEGICASDERLDAIVKEKAEPRNRSESEIAGYREVLQLIHENYDYMAPRVNVILQLHRDLYQFSPSLSGGNFKKSDNIIAETDPEGNNRIRFQPLSAFETPDAMERLTNTFVEAINAEKHDPLLLIPMFVLDFLCIHPFNDGNGRMSRLLTLLLLYRSGYIVGKYISMEMIIEKTKETYYETLQNSSQLWHENKNDNLPFVKYCLGIILNACKEFSSRVEHLQNRSLSKPERIRLLFDNTLKRLSKRDILEKCPDISTSTIEVALAGLLKEGYIIKTGAGKKTAYIRNTEQAQS</sequence>
<comment type="caution">
    <text evidence="4">The sequence shown here is derived from an EMBL/GenBank/DDBJ whole genome shotgun (WGS) entry which is preliminary data.</text>
</comment>
<evidence type="ECO:0000313" key="4">
    <source>
        <dbReference type="EMBL" id="OPX44759.1"/>
    </source>
</evidence>
<dbReference type="InterPro" id="IPR003812">
    <property type="entry name" value="Fido"/>
</dbReference>
<keyword evidence="2" id="KW-0547">Nucleotide-binding</keyword>
<dbReference type="Gene3D" id="1.10.3290.10">
    <property type="entry name" value="Fido-like domain"/>
    <property type="match status" value="1"/>
</dbReference>
<dbReference type="PROSITE" id="PS51459">
    <property type="entry name" value="FIDO"/>
    <property type="match status" value="1"/>
</dbReference>
<dbReference type="OrthoDB" id="9813719at2"/>
<evidence type="ECO:0000256" key="1">
    <source>
        <dbReference type="PIRSR" id="PIRSR640198-1"/>
    </source>
</evidence>
<organism evidence="4 5">
    <name type="scientific">Ruminiclostridium hungatei</name>
    <name type="common">Clostridium hungatei</name>
    <dbReference type="NCBI Taxonomy" id="48256"/>
    <lineage>
        <taxon>Bacteria</taxon>
        <taxon>Bacillati</taxon>
        <taxon>Bacillota</taxon>
        <taxon>Clostridia</taxon>
        <taxon>Eubacteriales</taxon>
        <taxon>Oscillospiraceae</taxon>
        <taxon>Ruminiclostridium</taxon>
    </lineage>
</organism>
<dbReference type="EC" id="2.7.7.-" evidence="4"/>